<keyword evidence="2 3" id="KW-0694">RNA-binding</keyword>
<dbReference type="Proteomes" id="UP001175271">
    <property type="component" value="Unassembled WGS sequence"/>
</dbReference>
<evidence type="ECO:0000256" key="2">
    <source>
        <dbReference type="ARBA" id="ARBA00022884"/>
    </source>
</evidence>
<reference evidence="6" key="1">
    <citation type="submission" date="2023-06" db="EMBL/GenBank/DDBJ databases">
        <title>Genomic analysis of the entomopathogenic nematode Steinernema hermaphroditum.</title>
        <authorList>
            <person name="Schwarz E.M."/>
            <person name="Heppert J.K."/>
            <person name="Baniya A."/>
            <person name="Schwartz H.T."/>
            <person name="Tan C.-H."/>
            <person name="Antoshechkin I."/>
            <person name="Sternberg P.W."/>
            <person name="Goodrich-Blair H."/>
            <person name="Dillman A.R."/>
        </authorList>
    </citation>
    <scope>NUCLEOTIDE SEQUENCE</scope>
    <source>
        <strain evidence="6">PS9179</strain>
        <tissue evidence="6">Whole animal</tissue>
    </source>
</reference>
<accession>A0AA39HAQ4</accession>
<organism evidence="6 7">
    <name type="scientific">Steinernema hermaphroditum</name>
    <dbReference type="NCBI Taxonomy" id="289476"/>
    <lineage>
        <taxon>Eukaryota</taxon>
        <taxon>Metazoa</taxon>
        <taxon>Ecdysozoa</taxon>
        <taxon>Nematoda</taxon>
        <taxon>Chromadorea</taxon>
        <taxon>Rhabditida</taxon>
        <taxon>Tylenchina</taxon>
        <taxon>Panagrolaimomorpha</taxon>
        <taxon>Strongyloidoidea</taxon>
        <taxon>Steinernematidae</taxon>
        <taxon>Steinernema</taxon>
    </lineage>
</organism>
<feature type="compositionally biased region" description="Pro residues" evidence="4">
    <location>
        <begin position="232"/>
        <end position="246"/>
    </location>
</feature>
<dbReference type="InterPro" id="IPR000504">
    <property type="entry name" value="RRM_dom"/>
</dbReference>
<dbReference type="Pfam" id="PF22976">
    <property type="entry name" value="RRM_10"/>
    <property type="match status" value="1"/>
</dbReference>
<dbReference type="Gene3D" id="3.30.70.330">
    <property type="match status" value="4"/>
</dbReference>
<sequence length="574" mass="64426">MDTSPPAKRFRRDDNVDPTNPDPSIVVHVRNLSPKATEADLLEALSHFGAISYATCMPNKRMALVEFEELEGARSCVVFASQNQIYVSGQPALFNYSTSKMIQRLGLESEKPNHVLILTIYNAQYPVNVEVIYQICNPHGEVRRIAMIRRSMLQALVEYPDAETAKKAKHAMNGADIYSGCCTLKVEFAKPDHVKVTRNDSDQFDYTIKTDPNAPPSTPFAEPRKPLISERGPPPPAAGGPPPRGPPSYEYDSRGPPDYSRSYPPRDERDHHADPYERSTSFDSGYSRGNPSYGPPGDYYEDREYGRGPPPRSRYDAPTRGGYSGRGGRGGYNNNNNDRYDRYDRRYEDDRYGPPGGGSENSVVMVYGIDHDKFNCDKLFNILCLYGNCLRIKFMKSKTDTAMAQMGNEEEAYTAIRNLHDTSIFGQKISLRPSKQSVLHDIREPFNLPDGTPSFRDYTHSRNQRFSNADSAARNRIVPPTNQLHWYNAPPNMTEDRLKELFKEKGAIIPTSVTTFPSKTDRSSAGICEFPTTQSASEALMLCNHTPVVCAQGKAPYIVKLAYAGGRDGREFRY</sequence>
<name>A0AA39HAQ4_9BILA</name>
<gene>
    <name evidence="6" type="ORF">QR680_016287</name>
</gene>
<evidence type="ECO:0000256" key="1">
    <source>
        <dbReference type="ARBA" id="ARBA00022737"/>
    </source>
</evidence>
<dbReference type="Pfam" id="PF00076">
    <property type="entry name" value="RRM_1"/>
    <property type="match status" value="1"/>
</dbReference>
<dbReference type="Pfam" id="PF13893">
    <property type="entry name" value="RRM_5"/>
    <property type="match status" value="1"/>
</dbReference>
<feature type="domain" description="RRM" evidence="5">
    <location>
        <begin position="118"/>
        <end position="191"/>
    </location>
</feature>
<dbReference type="SMART" id="SM00360">
    <property type="entry name" value="RRM"/>
    <property type="match status" value="4"/>
</dbReference>
<evidence type="ECO:0000259" key="5">
    <source>
        <dbReference type="PROSITE" id="PS50102"/>
    </source>
</evidence>
<dbReference type="InterPro" id="IPR035979">
    <property type="entry name" value="RBD_domain_sf"/>
</dbReference>
<dbReference type="InterPro" id="IPR055204">
    <property type="entry name" value="HNRNPL_RRM"/>
</dbReference>
<evidence type="ECO:0000313" key="7">
    <source>
        <dbReference type="Proteomes" id="UP001175271"/>
    </source>
</evidence>
<feature type="compositionally biased region" description="Gly residues" evidence="4">
    <location>
        <begin position="322"/>
        <end position="331"/>
    </location>
</feature>
<feature type="domain" description="RRM" evidence="5">
    <location>
        <begin position="25"/>
        <end position="99"/>
    </location>
</feature>
<dbReference type="CDD" id="cd12427">
    <property type="entry name" value="RRM4_hnRNPL_like"/>
    <property type="match status" value="1"/>
</dbReference>
<dbReference type="InterPro" id="IPR012677">
    <property type="entry name" value="Nucleotide-bd_a/b_plait_sf"/>
</dbReference>
<feature type="region of interest" description="Disordered" evidence="4">
    <location>
        <begin position="204"/>
        <end position="341"/>
    </location>
</feature>
<dbReference type="CDD" id="cd12689">
    <property type="entry name" value="RRM1_hnRNPL_like"/>
    <property type="match status" value="1"/>
</dbReference>
<evidence type="ECO:0000256" key="4">
    <source>
        <dbReference type="SAM" id="MobiDB-lite"/>
    </source>
</evidence>
<dbReference type="InterPro" id="IPR021790">
    <property type="entry name" value="PTBP1-like_RRM2"/>
</dbReference>
<protein>
    <recommendedName>
        <fullName evidence="5">RRM domain-containing protein</fullName>
    </recommendedName>
</protein>
<dbReference type="PANTHER" id="PTHR15592">
    <property type="entry name" value="MATRIN 3/NUCLEAR PROTEIN 220-RELATED"/>
    <property type="match status" value="1"/>
</dbReference>
<dbReference type="CDD" id="cd12424">
    <property type="entry name" value="RRM3_hnRNPL_like"/>
    <property type="match status" value="1"/>
</dbReference>
<feature type="region of interest" description="Disordered" evidence="4">
    <location>
        <begin position="1"/>
        <end position="24"/>
    </location>
</feature>
<keyword evidence="1" id="KW-0677">Repeat</keyword>
<keyword evidence="7" id="KW-1185">Reference proteome</keyword>
<dbReference type="EMBL" id="JAUCMV010000004">
    <property type="protein sequence ID" value="KAK0402353.1"/>
    <property type="molecule type" value="Genomic_DNA"/>
</dbReference>
<dbReference type="AlphaFoldDB" id="A0AA39HAQ4"/>
<dbReference type="GO" id="GO:0003723">
    <property type="term" value="F:RNA binding"/>
    <property type="evidence" value="ECO:0007669"/>
    <property type="project" value="UniProtKB-UniRule"/>
</dbReference>
<proteinExistence type="predicted"/>
<evidence type="ECO:0000313" key="6">
    <source>
        <dbReference type="EMBL" id="KAK0402353.1"/>
    </source>
</evidence>
<dbReference type="PROSITE" id="PS50102">
    <property type="entry name" value="RRM"/>
    <property type="match status" value="2"/>
</dbReference>
<evidence type="ECO:0000256" key="3">
    <source>
        <dbReference type="PROSITE-ProRule" id="PRU00176"/>
    </source>
</evidence>
<dbReference type="Pfam" id="PF11835">
    <property type="entry name" value="RRM_8"/>
    <property type="match status" value="1"/>
</dbReference>
<dbReference type="SUPFAM" id="SSF54928">
    <property type="entry name" value="RNA-binding domain, RBD"/>
    <property type="match status" value="2"/>
</dbReference>
<feature type="compositionally biased region" description="Basic and acidic residues" evidence="4">
    <location>
        <begin position="264"/>
        <end position="277"/>
    </location>
</feature>
<comment type="caution">
    <text evidence="6">The sequence shown here is derived from an EMBL/GenBank/DDBJ whole genome shotgun (WGS) entry which is preliminary data.</text>
</comment>
<feature type="compositionally biased region" description="Polar residues" evidence="4">
    <location>
        <begin position="278"/>
        <end position="290"/>
    </location>
</feature>